<evidence type="ECO:0000256" key="4">
    <source>
        <dbReference type="ARBA" id="ARBA00022833"/>
    </source>
</evidence>
<dbReference type="PANTHER" id="PTHR11905">
    <property type="entry name" value="ADAM A DISINTEGRIN AND METALLOPROTEASE DOMAIN"/>
    <property type="match status" value="1"/>
</dbReference>
<keyword evidence="5" id="KW-0482">Metalloprotease</keyword>
<dbReference type="PANTHER" id="PTHR11905:SF159">
    <property type="entry name" value="ADAM METALLOPROTEASE"/>
    <property type="match status" value="1"/>
</dbReference>
<dbReference type="Gene3D" id="3.40.390.10">
    <property type="entry name" value="Collagenase (Catalytic Domain)"/>
    <property type="match status" value="1"/>
</dbReference>
<protein>
    <recommendedName>
        <fullName evidence="11">Peptidase M12B domain-containing protein</fullName>
    </recommendedName>
</protein>
<dbReference type="GO" id="GO:0006509">
    <property type="term" value="P:membrane protein ectodomain proteolysis"/>
    <property type="evidence" value="ECO:0007669"/>
    <property type="project" value="TreeGrafter"/>
</dbReference>
<evidence type="ECO:0000256" key="1">
    <source>
        <dbReference type="ARBA" id="ARBA00022670"/>
    </source>
</evidence>
<dbReference type="Proteomes" id="UP001347796">
    <property type="component" value="Unassembled WGS sequence"/>
</dbReference>
<keyword evidence="4 8" id="KW-0862">Zinc</keyword>
<dbReference type="Pfam" id="PF13688">
    <property type="entry name" value="Reprolysin_5"/>
    <property type="match status" value="1"/>
</dbReference>
<dbReference type="GO" id="GO:0004222">
    <property type="term" value="F:metalloendopeptidase activity"/>
    <property type="evidence" value="ECO:0007669"/>
    <property type="project" value="InterPro"/>
</dbReference>
<comment type="caution">
    <text evidence="12">The sequence shown here is derived from an EMBL/GenBank/DDBJ whole genome shotgun (WGS) entry which is preliminary data.</text>
</comment>
<evidence type="ECO:0000256" key="10">
    <source>
        <dbReference type="SAM" id="SignalP"/>
    </source>
</evidence>
<dbReference type="GO" id="GO:0046872">
    <property type="term" value="F:metal ion binding"/>
    <property type="evidence" value="ECO:0007669"/>
    <property type="project" value="UniProtKB-KW"/>
</dbReference>
<feature type="active site" evidence="8">
    <location>
        <position position="265"/>
    </location>
</feature>
<proteinExistence type="predicted"/>
<keyword evidence="3" id="KW-0378">Hydrolase</keyword>
<dbReference type="PROSITE" id="PS50215">
    <property type="entry name" value="ADAM_MEPRO"/>
    <property type="match status" value="1"/>
</dbReference>
<dbReference type="InterPro" id="IPR041645">
    <property type="entry name" value="ADAMTS_CR_2"/>
</dbReference>
<evidence type="ECO:0000259" key="11">
    <source>
        <dbReference type="PROSITE" id="PS50215"/>
    </source>
</evidence>
<dbReference type="AlphaFoldDB" id="A0AAN8K299"/>
<evidence type="ECO:0000256" key="3">
    <source>
        <dbReference type="ARBA" id="ARBA00022801"/>
    </source>
</evidence>
<evidence type="ECO:0000313" key="12">
    <source>
        <dbReference type="EMBL" id="KAK6187012.1"/>
    </source>
</evidence>
<evidence type="ECO:0000256" key="5">
    <source>
        <dbReference type="ARBA" id="ARBA00023049"/>
    </source>
</evidence>
<keyword evidence="13" id="KW-1185">Reference proteome</keyword>
<name>A0AAN8K299_PATCE</name>
<feature type="binding site" evidence="8">
    <location>
        <position position="274"/>
    </location>
    <ligand>
        <name>Zn(2+)</name>
        <dbReference type="ChEBI" id="CHEBI:29105"/>
        <note>catalytic</note>
    </ligand>
</feature>
<evidence type="ECO:0000256" key="6">
    <source>
        <dbReference type="ARBA" id="ARBA00023157"/>
    </source>
</evidence>
<feature type="chain" id="PRO_5043006636" description="Peptidase M12B domain-containing protein" evidence="10">
    <location>
        <begin position="23"/>
        <end position="878"/>
    </location>
</feature>
<evidence type="ECO:0000256" key="7">
    <source>
        <dbReference type="ARBA" id="ARBA00023180"/>
    </source>
</evidence>
<dbReference type="EMBL" id="JAZGQO010000005">
    <property type="protein sequence ID" value="KAK6187012.1"/>
    <property type="molecule type" value="Genomic_DNA"/>
</dbReference>
<sequence>MATHRVGSLLVLSLYVNVGGLALSTHRFFDGMNIPQMNGVVQAGLPNAQSNTGRNIVTGDGTTFHISPNQVIADFTEDYVLLKGNLIANKREKRQAAATQADHVIDILFVVDSEAYRKWLHLYNGNETKTEHHMKTFYHWILRSLNQRYGHVAKESKVIKSLQFKLTGLMILKRSSDSSWTETSKFPTGFVNMTEALEKLKTWVNQRTDLPARDHVMAFSGYNLQKGTNLEAKGLAALGGMCTDNSVSIIEDDMTSTMASVAAHEIGHSFGASHDRDGAGCSDDDNYIMTTKLRYPSSNTLAPRLWQFSPCSIRKFEETLNSVSCTSANPLSTGTVERGRVEDVGQFFTADQQCKMAVGPESNFGRSIHALEGHGDMCRGMYCEAGKGPGSNTFTVRIPLDGTSCGFQKWCEQGQCVSNAEAPSRPDNCPQGNLPLFNCVQSECINYTATAACCETCPDVQAPVNTPIAPTTRTYPEVTPGEVVTSSVARGSILVADGPVPPSTITTADGNVFLIGGKPRTVPKAQGSGTSFNLKSTINIQNLSPRPPQTDEQATDNTPELSIPVNPQTSITTPESRNSKISNKTEPGITTLTVKSSMKVKGPNPDSRQNIDHTQQSVPDPKVSITRGPITDTVQVPPTTNSRGPIPHLDRRFHPMSNINMNAQMPLPGLGIFGQGSSIHIGHDGSIRMQSRVPSTAIVHNIGNGIHLSGFFGNPGASLGFIGFRPRKRFNKKPCNTSRAVGMIGAPRPVRKSTVNYRQYPPRASVATRIAPRLSVATVLAPRPSVATRVAPRPSVAKKVAPRPLVAKRINPNPLVANDWLSQMTREFNGYINGMARYLNNAGSQLNRQMNVAARSINSGIRSALNGLGGPMGMWHLG</sequence>
<dbReference type="InterPro" id="IPR024079">
    <property type="entry name" value="MetalloPept_cat_dom_sf"/>
</dbReference>
<feature type="region of interest" description="Disordered" evidence="9">
    <location>
        <begin position="524"/>
        <end position="647"/>
    </location>
</feature>
<reference evidence="12 13" key="1">
    <citation type="submission" date="2024-01" db="EMBL/GenBank/DDBJ databases">
        <title>The genome of the rayed Mediterranean limpet Patella caerulea (Linnaeus, 1758).</title>
        <authorList>
            <person name="Anh-Thu Weber A."/>
            <person name="Halstead-Nussloch G."/>
        </authorList>
    </citation>
    <scope>NUCLEOTIDE SEQUENCE [LARGE SCALE GENOMIC DNA]</scope>
    <source>
        <strain evidence="12">AATW-2023a</strain>
        <tissue evidence="12">Whole specimen</tissue>
    </source>
</reference>
<feature type="signal peptide" evidence="10">
    <location>
        <begin position="1"/>
        <end position="22"/>
    </location>
</feature>
<organism evidence="12 13">
    <name type="scientific">Patella caerulea</name>
    <name type="common">Rayed Mediterranean limpet</name>
    <dbReference type="NCBI Taxonomy" id="87958"/>
    <lineage>
        <taxon>Eukaryota</taxon>
        <taxon>Metazoa</taxon>
        <taxon>Spiralia</taxon>
        <taxon>Lophotrochozoa</taxon>
        <taxon>Mollusca</taxon>
        <taxon>Gastropoda</taxon>
        <taxon>Patellogastropoda</taxon>
        <taxon>Patelloidea</taxon>
        <taxon>Patellidae</taxon>
        <taxon>Patella</taxon>
    </lineage>
</organism>
<dbReference type="Gene3D" id="3.40.1620.60">
    <property type="match status" value="1"/>
</dbReference>
<keyword evidence="10" id="KW-0732">Signal</keyword>
<evidence type="ECO:0000313" key="13">
    <source>
        <dbReference type="Proteomes" id="UP001347796"/>
    </source>
</evidence>
<feature type="domain" description="Peptidase M12B" evidence="11">
    <location>
        <begin position="103"/>
        <end position="322"/>
    </location>
</feature>
<keyword evidence="2 8" id="KW-0479">Metal-binding</keyword>
<evidence type="ECO:0000256" key="9">
    <source>
        <dbReference type="SAM" id="MobiDB-lite"/>
    </source>
</evidence>
<feature type="binding site" evidence="8">
    <location>
        <position position="268"/>
    </location>
    <ligand>
        <name>Zn(2+)</name>
        <dbReference type="ChEBI" id="CHEBI:29105"/>
        <note>catalytic</note>
    </ligand>
</feature>
<evidence type="ECO:0000256" key="2">
    <source>
        <dbReference type="ARBA" id="ARBA00022723"/>
    </source>
</evidence>
<keyword evidence="6" id="KW-1015">Disulfide bond</keyword>
<evidence type="ECO:0000256" key="8">
    <source>
        <dbReference type="PROSITE-ProRule" id="PRU00276"/>
    </source>
</evidence>
<accession>A0AAN8K299</accession>
<feature type="compositionally biased region" description="Polar residues" evidence="9">
    <location>
        <begin position="632"/>
        <end position="643"/>
    </location>
</feature>
<feature type="binding site" evidence="8">
    <location>
        <position position="264"/>
    </location>
    <ligand>
        <name>Zn(2+)</name>
        <dbReference type="ChEBI" id="CHEBI:29105"/>
        <note>catalytic</note>
    </ligand>
</feature>
<feature type="compositionally biased region" description="Polar residues" evidence="9">
    <location>
        <begin position="606"/>
        <end position="618"/>
    </location>
</feature>
<feature type="compositionally biased region" description="Polar residues" evidence="9">
    <location>
        <begin position="527"/>
        <end position="596"/>
    </location>
</feature>
<dbReference type="Pfam" id="PF17771">
    <property type="entry name" value="ADAMTS_CR_2"/>
    <property type="match status" value="1"/>
</dbReference>
<comment type="caution">
    <text evidence="8">Lacks conserved residue(s) required for the propagation of feature annotation.</text>
</comment>
<dbReference type="InterPro" id="IPR001590">
    <property type="entry name" value="Peptidase_M12B"/>
</dbReference>
<dbReference type="SUPFAM" id="SSF55486">
    <property type="entry name" value="Metalloproteases ('zincins'), catalytic domain"/>
    <property type="match status" value="1"/>
</dbReference>
<keyword evidence="7" id="KW-0325">Glycoprotein</keyword>
<gene>
    <name evidence="12" type="ORF">SNE40_006265</name>
</gene>
<keyword evidence="1" id="KW-0645">Protease</keyword>